<dbReference type="STRING" id="272633.gene:10731443"/>
<protein>
    <recommendedName>
        <fullName evidence="3">DNA repair protein RecO</fullName>
    </recommendedName>
</protein>
<dbReference type="InterPro" id="IPR003717">
    <property type="entry name" value="RecO"/>
</dbReference>
<proteinExistence type="predicted"/>
<dbReference type="GO" id="GO:0006281">
    <property type="term" value="P:DNA repair"/>
    <property type="evidence" value="ECO:0007669"/>
    <property type="project" value="InterPro"/>
</dbReference>
<dbReference type="HOGENOM" id="CLU_066632_5_0_14"/>
<dbReference type="eggNOG" id="COG1381">
    <property type="taxonomic scope" value="Bacteria"/>
</dbReference>
<dbReference type="RefSeq" id="WP_011077167.1">
    <property type="nucleotide sequence ID" value="NC_004432.1"/>
</dbReference>
<dbReference type="EMBL" id="BA000026">
    <property type="protein sequence ID" value="BAC44131.1"/>
    <property type="molecule type" value="Genomic_DNA"/>
</dbReference>
<dbReference type="InterPro" id="IPR037278">
    <property type="entry name" value="ARFGAP/RecO"/>
</dbReference>
<dbReference type="Pfam" id="PF02565">
    <property type="entry name" value="RecO_C"/>
    <property type="match status" value="1"/>
</dbReference>
<sequence length="234" mass="27154">MSEIKTNGFLIHRQDFQLFDEVLAFINEHGNIFSVIALGTKKILSKNARNLFYGCLSEFMFFASRDIENKLGKLKKVVLLENNIDISTRTPLLLLNAIIYKNKIKGISVFEEVKNLGRILKEFGKEFDNILIINILIKMSKYLGIKLNLNGCSHCNSKNIYSFSNDDFGFVCKDHYQSDYKISASAIELLYLVNKNKFNSAIKYEQIYQKISLRILTDYINYHSGFNLYNYLFN</sequence>
<dbReference type="NCBIfam" id="TIGR00613">
    <property type="entry name" value="reco"/>
    <property type="match status" value="1"/>
</dbReference>
<dbReference type="SUPFAM" id="SSF57863">
    <property type="entry name" value="ArfGap/RecO-like zinc finger"/>
    <property type="match status" value="1"/>
</dbReference>
<dbReference type="KEGG" id="mpe:MYPE3380"/>
<keyword evidence="2" id="KW-1185">Reference proteome</keyword>
<dbReference type="AlphaFoldDB" id="Q8EW65"/>
<dbReference type="GO" id="GO:0006310">
    <property type="term" value="P:DNA recombination"/>
    <property type="evidence" value="ECO:0007669"/>
    <property type="project" value="InterPro"/>
</dbReference>
<evidence type="ECO:0008006" key="3">
    <source>
        <dbReference type="Google" id="ProtNLM"/>
    </source>
</evidence>
<evidence type="ECO:0000313" key="2">
    <source>
        <dbReference type="Proteomes" id="UP000002522"/>
    </source>
</evidence>
<dbReference type="Proteomes" id="UP000002522">
    <property type="component" value="Chromosome"/>
</dbReference>
<accession>Q8EW65</accession>
<gene>
    <name evidence="1" type="ordered locus">MYPE3380</name>
</gene>
<dbReference type="InParanoid" id="Q8EW65"/>
<reference evidence="1 2" key="1">
    <citation type="journal article" date="2002" name="Nucleic Acids Res.">
        <title>The complete genomic sequence of Mycoplasma penetrans, an intracellular bacterial pathogen in humans.</title>
        <authorList>
            <person name="Sasaki Y."/>
            <person name="Ishikawa J."/>
            <person name="Yamashita A."/>
            <person name="Oshima K."/>
            <person name="Kenri T."/>
            <person name="Furuya K."/>
            <person name="Yoshino C."/>
            <person name="Horino A."/>
            <person name="Shiba T."/>
            <person name="Sasaki T."/>
            <person name="Hattori M."/>
        </authorList>
    </citation>
    <scope>NUCLEOTIDE SEQUENCE [LARGE SCALE GENOMIC DNA]</scope>
    <source>
        <strain evidence="1 2">HF-2</strain>
    </source>
</reference>
<organism evidence="1 2">
    <name type="scientific">Malacoplasma penetrans (strain HF-2)</name>
    <name type="common">Mycoplasma penetrans</name>
    <dbReference type="NCBI Taxonomy" id="272633"/>
    <lineage>
        <taxon>Bacteria</taxon>
        <taxon>Bacillati</taxon>
        <taxon>Mycoplasmatota</taxon>
        <taxon>Mycoplasmoidales</taxon>
        <taxon>Mycoplasmoidaceae</taxon>
        <taxon>Malacoplasma</taxon>
    </lineage>
</organism>
<evidence type="ECO:0000313" key="1">
    <source>
        <dbReference type="EMBL" id="BAC44131.1"/>
    </source>
</evidence>
<name>Q8EW65_MALP2</name>